<dbReference type="SUPFAM" id="SSF54001">
    <property type="entry name" value="Cysteine proteinases"/>
    <property type="match status" value="1"/>
</dbReference>
<organism evidence="1 2">
    <name type="scientific">Hamiltosporidium tvaerminnensis</name>
    <dbReference type="NCBI Taxonomy" id="1176355"/>
    <lineage>
        <taxon>Eukaryota</taxon>
        <taxon>Fungi</taxon>
        <taxon>Fungi incertae sedis</taxon>
        <taxon>Microsporidia</taxon>
        <taxon>Dubosqiidae</taxon>
        <taxon>Hamiltosporidium</taxon>
    </lineage>
</organism>
<accession>A0A4Q9L0X1</accession>
<reference evidence="1 2" key="1">
    <citation type="submission" date="2017-12" db="EMBL/GenBank/DDBJ databases">
        <authorList>
            <person name="Pombert J.-F."/>
            <person name="Haag K.L."/>
            <person name="Ebert D."/>
        </authorList>
    </citation>
    <scope>NUCLEOTIDE SEQUENCE [LARGE SCALE GENOMIC DNA]</scope>
    <source>
        <strain evidence="1">FI-OER-3-3</strain>
    </source>
</reference>
<dbReference type="AlphaFoldDB" id="A0A4Q9L0X1"/>
<dbReference type="Gene3D" id="3.90.70.10">
    <property type="entry name" value="Cysteine proteinases"/>
    <property type="match status" value="1"/>
</dbReference>
<evidence type="ECO:0008006" key="3">
    <source>
        <dbReference type="Google" id="ProtNLM"/>
    </source>
</evidence>
<gene>
    <name evidence="1" type="ORF">CWI37_1013p0010</name>
</gene>
<dbReference type="InterPro" id="IPR038765">
    <property type="entry name" value="Papain-like_cys_pep_sf"/>
</dbReference>
<dbReference type="VEuPathDB" id="MicrosporidiaDB:CWI37_1013p0010"/>
<comment type="caution">
    <text evidence="1">The sequence shown here is derived from an EMBL/GenBank/DDBJ whole genome shotgun (WGS) entry which is preliminary data.</text>
</comment>
<dbReference type="Proteomes" id="UP000292362">
    <property type="component" value="Unassembled WGS sequence"/>
</dbReference>
<dbReference type="EMBL" id="PITJ01001013">
    <property type="protein sequence ID" value="TBU00411.1"/>
    <property type="molecule type" value="Genomic_DNA"/>
</dbReference>
<feature type="non-terminal residue" evidence="1">
    <location>
        <position position="1"/>
    </location>
</feature>
<protein>
    <recommendedName>
        <fullName evidence="3">Ubiquitin carboxyl-terminal hydrolase</fullName>
    </recommendedName>
</protein>
<proteinExistence type="predicted"/>
<sequence length="292" mass="32542">SNTDDNTPVKDTIINTENNTPVKDTIINTDINTPVKDTISNTDINTLVKDTISNTDINTPVKDTILNTDDNTPVKDTILNTDDNTPVKDTILNTDDNTPVKDSQYKCNYKPSIKRENIFIFSFPFKEKVSEGIKECFKESKEKCGCGGVITTRRSIINPALNMLLHVDRVILTDKGVIKVNDGLSVDKYDIGCYYKDISEFGVSNVKDIISTNNDERYPCLNEGEEEKGILKSVGKTNYLWKSSVCHFGEKTLSGHYVWVVGDEEIVVVNDSSVNKGDEDVVGQSFLLCYSV</sequence>
<name>A0A4Q9L0X1_9MICR</name>
<evidence type="ECO:0000313" key="2">
    <source>
        <dbReference type="Proteomes" id="UP000292362"/>
    </source>
</evidence>
<evidence type="ECO:0000313" key="1">
    <source>
        <dbReference type="EMBL" id="TBU00411.1"/>
    </source>
</evidence>